<organism evidence="1 2">
    <name type="scientific">Micromonospora eburnea</name>
    <dbReference type="NCBI Taxonomy" id="227316"/>
    <lineage>
        <taxon>Bacteria</taxon>
        <taxon>Bacillati</taxon>
        <taxon>Actinomycetota</taxon>
        <taxon>Actinomycetes</taxon>
        <taxon>Micromonosporales</taxon>
        <taxon>Micromonosporaceae</taxon>
        <taxon>Micromonospora</taxon>
    </lineage>
</organism>
<gene>
    <name evidence="1" type="ORF">GA0070604_3946</name>
</gene>
<name>A0A1C6UY63_9ACTN</name>
<accession>A0A1C6UY63</accession>
<dbReference type="Proteomes" id="UP000199696">
    <property type="component" value="Unassembled WGS sequence"/>
</dbReference>
<dbReference type="InterPro" id="IPR036388">
    <property type="entry name" value="WH-like_DNA-bd_sf"/>
</dbReference>
<protein>
    <recommendedName>
        <fullName evidence="3">DNA-binding transcriptional regulator, MarR family</fullName>
    </recommendedName>
</protein>
<evidence type="ECO:0000313" key="1">
    <source>
        <dbReference type="EMBL" id="SCL58949.1"/>
    </source>
</evidence>
<reference evidence="2" key="1">
    <citation type="submission" date="2016-06" db="EMBL/GenBank/DDBJ databases">
        <authorList>
            <person name="Varghese N."/>
            <person name="Submissions Spin"/>
        </authorList>
    </citation>
    <scope>NUCLEOTIDE SEQUENCE [LARGE SCALE GENOMIC DNA]</scope>
    <source>
        <strain evidence="2">DSM 44814</strain>
    </source>
</reference>
<keyword evidence="2" id="KW-1185">Reference proteome</keyword>
<dbReference type="Gene3D" id="1.10.10.10">
    <property type="entry name" value="Winged helix-like DNA-binding domain superfamily/Winged helix DNA-binding domain"/>
    <property type="match status" value="1"/>
</dbReference>
<dbReference type="EMBL" id="FMHY01000002">
    <property type="protein sequence ID" value="SCL58949.1"/>
    <property type="molecule type" value="Genomic_DNA"/>
</dbReference>
<dbReference type="InterPro" id="IPR036390">
    <property type="entry name" value="WH_DNA-bd_sf"/>
</dbReference>
<dbReference type="OrthoDB" id="3697068at2"/>
<dbReference type="AlphaFoldDB" id="A0A1C6UY63"/>
<evidence type="ECO:0008006" key="3">
    <source>
        <dbReference type="Google" id="ProtNLM"/>
    </source>
</evidence>
<dbReference type="STRING" id="227316.GA0070604_3946"/>
<proteinExistence type="predicted"/>
<dbReference type="SUPFAM" id="SSF46785">
    <property type="entry name" value="Winged helix' DNA-binding domain"/>
    <property type="match status" value="1"/>
</dbReference>
<sequence>MDATDKPIGYWLKHLHNLIEAQFDRTLADFEVNRRQWQVLNSLSRGPLSRPAAEAALAPFWRSGPGADRGPAELTAILAGPTGLMTRGWVREASETGVLTLTEHGTASHAAAAERVRNLRGALLNGLSPEQYAQTVRTLAVMAANLEAALGEHPPA</sequence>
<dbReference type="RefSeq" id="WP_091127274.1">
    <property type="nucleotide sequence ID" value="NZ_FMHY01000002.1"/>
</dbReference>
<evidence type="ECO:0000313" key="2">
    <source>
        <dbReference type="Proteomes" id="UP000199696"/>
    </source>
</evidence>